<gene>
    <name evidence="2" type="ORF">PCOR1329_LOCUS64902</name>
</gene>
<evidence type="ECO:0000313" key="3">
    <source>
        <dbReference type="Proteomes" id="UP001189429"/>
    </source>
</evidence>
<dbReference type="EMBL" id="CAUYUJ010018288">
    <property type="protein sequence ID" value="CAK0882348.1"/>
    <property type="molecule type" value="Genomic_DNA"/>
</dbReference>
<sequence>FFSPSGDAMASPSGGVRRSAPEDRPALPRQSAAGPKSATSAAGPRGAGQPAAPRGT</sequence>
<accession>A0ABN9W835</accession>
<evidence type="ECO:0000256" key="1">
    <source>
        <dbReference type="SAM" id="MobiDB-lite"/>
    </source>
</evidence>
<dbReference type="Proteomes" id="UP001189429">
    <property type="component" value="Unassembled WGS sequence"/>
</dbReference>
<proteinExistence type="predicted"/>
<protein>
    <submittedName>
        <fullName evidence="2">Uncharacterized protein</fullName>
    </submittedName>
</protein>
<name>A0ABN9W835_9DINO</name>
<organism evidence="2 3">
    <name type="scientific">Prorocentrum cordatum</name>
    <dbReference type="NCBI Taxonomy" id="2364126"/>
    <lineage>
        <taxon>Eukaryota</taxon>
        <taxon>Sar</taxon>
        <taxon>Alveolata</taxon>
        <taxon>Dinophyceae</taxon>
        <taxon>Prorocentrales</taxon>
        <taxon>Prorocentraceae</taxon>
        <taxon>Prorocentrum</taxon>
    </lineage>
</organism>
<feature type="compositionally biased region" description="Low complexity" evidence="1">
    <location>
        <begin position="41"/>
        <end position="56"/>
    </location>
</feature>
<feature type="non-terminal residue" evidence="2">
    <location>
        <position position="56"/>
    </location>
</feature>
<feature type="non-terminal residue" evidence="2">
    <location>
        <position position="1"/>
    </location>
</feature>
<feature type="region of interest" description="Disordered" evidence="1">
    <location>
        <begin position="1"/>
        <end position="56"/>
    </location>
</feature>
<comment type="caution">
    <text evidence="2">The sequence shown here is derived from an EMBL/GenBank/DDBJ whole genome shotgun (WGS) entry which is preliminary data.</text>
</comment>
<keyword evidence="3" id="KW-1185">Reference proteome</keyword>
<evidence type="ECO:0000313" key="2">
    <source>
        <dbReference type="EMBL" id="CAK0882348.1"/>
    </source>
</evidence>
<reference evidence="2" key="1">
    <citation type="submission" date="2023-10" db="EMBL/GenBank/DDBJ databases">
        <authorList>
            <person name="Chen Y."/>
            <person name="Shah S."/>
            <person name="Dougan E. K."/>
            <person name="Thang M."/>
            <person name="Chan C."/>
        </authorList>
    </citation>
    <scope>NUCLEOTIDE SEQUENCE [LARGE SCALE GENOMIC DNA]</scope>
</reference>